<feature type="transmembrane region" description="Helical" evidence="8">
    <location>
        <begin position="164"/>
        <end position="185"/>
    </location>
</feature>
<feature type="domain" description="Major facilitator superfamily (MFS) profile" evidence="9">
    <location>
        <begin position="11"/>
        <end position="444"/>
    </location>
</feature>
<evidence type="ECO:0000256" key="5">
    <source>
        <dbReference type="ARBA" id="ARBA00022989"/>
    </source>
</evidence>
<dbReference type="InterPro" id="IPR036259">
    <property type="entry name" value="MFS_trans_sf"/>
</dbReference>
<keyword evidence="4 8" id="KW-0812">Transmembrane</keyword>
<keyword evidence="2" id="KW-0813">Transport</keyword>
<evidence type="ECO:0000256" key="1">
    <source>
        <dbReference type="ARBA" id="ARBA00004651"/>
    </source>
</evidence>
<dbReference type="PANTHER" id="PTHR42718">
    <property type="entry name" value="MAJOR FACILITATOR SUPERFAMILY MULTIDRUG TRANSPORTER MFSC"/>
    <property type="match status" value="1"/>
</dbReference>
<feature type="region of interest" description="Disordered" evidence="7">
    <location>
        <begin position="447"/>
        <end position="480"/>
    </location>
</feature>
<dbReference type="RefSeq" id="WP_238935697.1">
    <property type="nucleotide sequence ID" value="NZ_CP061007.1"/>
</dbReference>
<evidence type="ECO:0000256" key="8">
    <source>
        <dbReference type="SAM" id="Phobius"/>
    </source>
</evidence>
<dbReference type="STRING" id="994479.GCA_000194155_01204"/>
<feature type="transmembrane region" description="Helical" evidence="8">
    <location>
        <begin position="139"/>
        <end position="158"/>
    </location>
</feature>
<dbReference type="EMBL" id="PJNB01000001">
    <property type="protein sequence ID" value="PKW17282.1"/>
    <property type="molecule type" value="Genomic_DNA"/>
</dbReference>
<sequence>MRRGVGSPALVLVVMCAGMFLVLLDVTVVNVALPSIRGSLGVGIAGAQWVVDGYALAIAGLLLVSGMLGDGFGHRRVVLAGMVLFGVASLGCALAPGLGVLVASRAVQGAGAALLLPGSMAVIAGVYPDSAARARALGVWSAVSSLALPAGPLLGGALVEWGGWRLVFALNVPVVLAAVVGVRMLVPDLPGDRGRRVRIGVLASAVSGLTAVVFAVIEAGQSGVDVLVLAALVVAVIALWVAGRRIPRALLGNRPFLAANSVALLMNLGMNGTLFVLTLYLQNLGGNSPARTGLLLLPMSVPLVLLAPVAGWMVARFGPRVPMLCGAVIVAAGSGFWGLASPDGGYAEVAPVLVACGVGAGLLTTSVVAAAVGALGPQRSGLASGVNNTMRQTGTALGVAVFGAVAGSPSAPADFTAGLHQLAVVGVLLWLVAITFSVLAGNSAQSTQRATDRVPAARCGRSRRRRPVLRAGRRARSRRG</sequence>
<accession>A0A2N3Y300</accession>
<evidence type="ECO:0000259" key="9">
    <source>
        <dbReference type="PROSITE" id="PS50850"/>
    </source>
</evidence>
<dbReference type="Proteomes" id="UP000233786">
    <property type="component" value="Unassembled WGS sequence"/>
</dbReference>
<dbReference type="AlphaFoldDB" id="A0A2N3Y300"/>
<keyword evidence="3" id="KW-1003">Cell membrane</keyword>
<feature type="transmembrane region" description="Helical" evidence="8">
    <location>
        <begin position="39"/>
        <end position="65"/>
    </location>
</feature>
<keyword evidence="6 8" id="KW-0472">Membrane</keyword>
<evidence type="ECO:0000256" key="2">
    <source>
        <dbReference type="ARBA" id="ARBA00022448"/>
    </source>
</evidence>
<evidence type="ECO:0000256" key="4">
    <source>
        <dbReference type="ARBA" id="ARBA00022692"/>
    </source>
</evidence>
<feature type="transmembrane region" description="Helical" evidence="8">
    <location>
        <begin position="293"/>
        <end position="314"/>
    </location>
</feature>
<comment type="subcellular location">
    <subcellularLocation>
        <location evidence="1">Cell membrane</location>
        <topology evidence="1">Multi-pass membrane protein</topology>
    </subcellularLocation>
</comment>
<feature type="transmembrane region" description="Helical" evidence="8">
    <location>
        <begin position="77"/>
        <end position="103"/>
    </location>
</feature>
<feature type="transmembrane region" description="Helical" evidence="8">
    <location>
        <begin position="223"/>
        <end position="243"/>
    </location>
</feature>
<feature type="transmembrane region" description="Helical" evidence="8">
    <location>
        <begin position="419"/>
        <end position="440"/>
    </location>
</feature>
<dbReference type="GO" id="GO:0022857">
    <property type="term" value="F:transmembrane transporter activity"/>
    <property type="evidence" value="ECO:0007669"/>
    <property type="project" value="InterPro"/>
</dbReference>
<evidence type="ECO:0000256" key="3">
    <source>
        <dbReference type="ARBA" id="ARBA00022475"/>
    </source>
</evidence>
<dbReference type="PROSITE" id="PS50850">
    <property type="entry name" value="MFS"/>
    <property type="match status" value="1"/>
</dbReference>
<dbReference type="CDD" id="cd17321">
    <property type="entry name" value="MFS_MMR_MDR_like"/>
    <property type="match status" value="1"/>
</dbReference>
<feature type="transmembrane region" description="Helical" evidence="8">
    <location>
        <begin position="352"/>
        <end position="375"/>
    </location>
</feature>
<comment type="caution">
    <text evidence="10">The sequence shown here is derived from an EMBL/GenBank/DDBJ whole genome shotgun (WGS) entry which is preliminary data.</text>
</comment>
<dbReference type="InterPro" id="IPR020846">
    <property type="entry name" value="MFS_dom"/>
</dbReference>
<reference evidence="10" key="1">
    <citation type="submission" date="2017-12" db="EMBL/GenBank/DDBJ databases">
        <title>Sequencing the genomes of 1000 Actinobacteria strains.</title>
        <authorList>
            <person name="Klenk H.-P."/>
        </authorList>
    </citation>
    <scope>NUCLEOTIDE SEQUENCE [LARGE SCALE GENOMIC DNA]</scope>
    <source>
        <strain evidence="10">DSM 44228</strain>
    </source>
</reference>
<proteinExistence type="predicted"/>
<dbReference type="Gene3D" id="1.20.1720.10">
    <property type="entry name" value="Multidrug resistance protein D"/>
    <property type="match status" value="1"/>
</dbReference>
<feature type="transmembrane region" description="Helical" evidence="8">
    <location>
        <begin position="9"/>
        <end position="33"/>
    </location>
</feature>
<protein>
    <submittedName>
        <fullName evidence="10">DHA2 family methylenomycin A resistance protein-like MFS transporter</fullName>
    </submittedName>
</protein>
<dbReference type="Gene3D" id="1.20.1250.20">
    <property type="entry name" value="MFS general substrate transporter like domains"/>
    <property type="match status" value="1"/>
</dbReference>
<feature type="transmembrane region" description="Helical" evidence="8">
    <location>
        <begin position="109"/>
        <end position="127"/>
    </location>
</feature>
<evidence type="ECO:0000256" key="7">
    <source>
        <dbReference type="SAM" id="MobiDB-lite"/>
    </source>
</evidence>
<feature type="compositionally biased region" description="Basic residues" evidence="7">
    <location>
        <begin position="460"/>
        <end position="480"/>
    </location>
</feature>
<dbReference type="SUPFAM" id="SSF103473">
    <property type="entry name" value="MFS general substrate transporter"/>
    <property type="match status" value="1"/>
</dbReference>
<feature type="transmembrane region" description="Helical" evidence="8">
    <location>
        <begin position="197"/>
        <end position="217"/>
    </location>
</feature>
<dbReference type="Pfam" id="PF07690">
    <property type="entry name" value="MFS_1"/>
    <property type="match status" value="1"/>
</dbReference>
<feature type="transmembrane region" description="Helical" evidence="8">
    <location>
        <begin position="255"/>
        <end position="281"/>
    </location>
</feature>
<dbReference type="PANTHER" id="PTHR42718:SF46">
    <property type="entry name" value="BLR6921 PROTEIN"/>
    <property type="match status" value="1"/>
</dbReference>
<evidence type="ECO:0000313" key="10">
    <source>
        <dbReference type="EMBL" id="PKW17282.1"/>
    </source>
</evidence>
<feature type="transmembrane region" description="Helical" evidence="8">
    <location>
        <begin position="396"/>
        <end position="413"/>
    </location>
</feature>
<keyword evidence="5 8" id="KW-1133">Transmembrane helix</keyword>
<evidence type="ECO:0000256" key="6">
    <source>
        <dbReference type="ARBA" id="ARBA00023136"/>
    </source>
</evidence>
<organism evidence="10 11">
    <name type="scientific">Saccharopolyspora spinosa</name>
    <dbReference type="NCBI Taxonomy" id="60894"/>
    <lineage>
        <taxon>Bacteria</taxon>
        <taxon>Bacillati</taxon>
        <taxon>Actinomycetota</taxon>
        <taxon>Actinomycetes</taxon>
        <taxon>Pseudonocardiales</taxon>
        <taxon>Pseudonocardiaceae</taxon>
        <taxon>Saccharopolyspora</taxon>
    </lineage>
</organism>
<dbReference type="InterPro" id="IPR011701">
    <property type="entry name" value="MFS"/>
</dbReference>
<name>A0A2N3Y300_SACSN</name>
<keyword evidence="11" id="KW-1185">Reference proteome</keyword>
<evidence type="ECO:0000313" key="11">
    <source>
        <dbReference type="Proteomes" id="UP000233786"/>
    </source>
</evidence>
<gene>
    <name evidence="10" type="ORF">A8926_5227</name>
</gene>
<dbReference type="GO" id="GO:0005886">
    <property type="term" value="C:plasma membrane"/>
    <property type="evidence" value="ECO:0007669"/>
    <property type="project" value="UniProtKB-SubCell"/>
</dbReference>
<feature type="transmembrane region" description="Helical" evidence="8">
    <location>
        <begin position="321"/>
        <end position="340"/>
    </location>
</feature>